<dbReference type="Gene3D" id="3.30.420.10">
    <property type="entry name" value="Ribonuclease H-like superfamily/Ribonuclease H"/>
    <property type="match status" value="1"/>
</dbReference>
<dbReference type="WBParaSite" id="Hba_04511">
    <property type="protein sequence ID" value="Hba_04511"/>
    <property type="gene ID" value="Hba_04511"/>
</dbReference>
<dbReference type="Proteomes" id="UP000095283">
    <property type="component" value="Unplaced"/>
</dbReference>
<keyword evidence="1" id="KW-1185">Reference proteome</keyword>
<reference evidence="2" key="1">
    <citation type="submission" date="2016-11" db="UniProtKB">
        <authorList>
            <consortium name="WormBaseParasite"/>
        </authorList>
    </citation>
    <scope>IDENTIFICATION</scope>
</reference>
<dbReference type="InterPro" id="IPR036397">
    <property type="entry name" value="RNaseH_sf"/>
</dbReference>
<name>A0A1I7WHR9_HETBA</name>
<dbReference type="AlphaFoldDB" id="A0A1I7WHR9"/>
<evidence type="ECO:0000313" key="1">
    <source>
        <dbReference type="Proteomes" id="UP000095283"/>
    </source>
</evidence>
<sequence>MMRHQKLHIRHCILYEFQQPGAVLKHANQFPLYSGKVLCPTVLANIGFSTDALKSLLEQLGTVTAEHYGRQMIDLLDGMGEKRPFTEQRSRKVILLHDNEHSAFDIRNPKGKYFDDLTDFCILLK</sequence>
<protein>
    <submittedName>
        <fullName evidence="2">DH domain-containing protein</fullName>
    </submittedName>
</protein>
<organism evidence="1 2">
    <name type="scientific">Heterorhabditis bacteriophora</name>
    <name type="common">Entomopathogenic nematode worm</name>
    <dbReference type="NCBI Taxonomy" id="37862"/>
    <lineage>
        <taxon>Eukaryota</taxon>
        <taxon>Metazoa</taxon>
        <taxon>Ecdysozoa</taxon>
        <taxon>Nematoda</taxon>
        <taxon>Chromadorea</taxon>
        <taxon>Rhabditida</taxon>
        <taxon>Rhabditina</taxon>
        <taxon>Rhabditomorpha</taxon>
        <taxon>Strongyloidea</taxon>
        <taxon>Heterorhabditidae</taxon>
        <taxon>Heterorhabditis</taxon>
    </lineage>
</organism>
<accession>A0A1I7WHR9</accession>
<dbReference type="GO" id="GO:0003676">
    <property type="term" value="F:nucleic acid binding"/>
    <property type="evidence" value="ECO:0007669"/>
    <property type="project" value="InterPro"/>
</dbReference>
<evidence type="ECO:0000313" key="2">
    <source>
        <dbReference type="WBParaSite" id="Hba_04511"/>
    </source>
</evidence>
<proteinExistence type="predicted"/>